<organism evidence="4 5">
    <name type="scientific">Tropilaelaps mercedesae</name>
    <dbReference type="NCBI Taxonomy" id="418985"/>
    <lineage>
        <taxon>Eukaryota</taxon>
        <taxon>Metazoa</taxon>
        <taxon>Ecdysozoa</taxon>
        <taxon>Arthropoda</taxon>
        <taxon>Chelicerata</taxon>
        <taxon>Arachnida</taxon>
        <taxon>Acari</taxon>
        <taxon>Parasitiformes</taxon>
        <taxon>Mesostigmata</taxon>
        <taxon>Gamasina</taxon>
        <taxon>Dermanyssoidea</taxon>
        <taxon>Laelapidae</taxon>
        <taxon>Tropilaelaps</taxon>
    </lineage>
</organism>
<dbReference type="InterPro" id="IPR001314">
    <property type="entry name" value="Peptidase_S1A"/>
</dbReference>
<dbReference type="GO" id="GO:0004252">
    <property type="term" value="F:serine-type endopeptidase activity"/>
    <property type="evidence" value="ECO:0007669"/>
    <property type="project" value="InterPro"/>
</dbReference>
<dbReference type="Gene3D" id="2.40.10.10">
    <property type="entry name" value="Trypsin-like serine proteases"/>
    <property type="match status" value="1"/>
</dbReference>
<accession>A0A1V9XDD3</accession>
<reference evidence="4 5" key="1">
    <citation type="journal article" date="2017" name="Gigascience">
        <title>Draft genome of the honey bee ectoparasitic mite, Tropilaelaps mercedesae, is shaped by the parasitic life history.</title>
        <authorList>
            <person name="Dong X."/>
            <person name="Armstrong S.D."/>
            <person name="Xia D."/>
            <person name="Makepeace B.L."/>
            <person name="Darby A.C."/>
            <person name="Kadowaki T."/>
        </authorList>
    </citation>
    <scope>NUCLEOTIDE SEQUENCE [LARGE SCALE GENOMIC DNA]</scope>
    <source>
        <strain evidence="4">Wuxi-XJTLU</strain>
    </source>
</reference>
<sequence length="281" mass="31620">MSITLVLAIALDAVIAHEECGLGHTRSSYILLGENVLSEEFPWQISLQKYRWSPNRGIFFYHVCGGSVIAPNWVLSAAHCVSTPENKPDPNDWFILPGLTNITNQNPWLRYVVESIIVQPSYTLMKNDVALLRTYAKFHHGVAVPLCIRSFTDSELFSSVVSNCITTGWGINEPLTLTLNPILRLARLRIINKRACISRYDDQRIKYLVTDSTVCAEGEAKLCSGDSGGPLACLYHGRYFLIGVASWGSNCFYQRDRNIPQIFMRVSAYLGWINESITMKH</sequence>
<evidence type="ECO:0000259" key="3">
    <source>
        <dbReference type="PROSITE" id="PS50240"/>
    </source>
</evidence>
<keyword evidence="2" id="KW-0732">Signal</keyword>
<dbReference type="FunFam" id="2.40.10.10:FF:000068">
    <property type="entry name" value="transmembrane protease serine 2"/>
    <property type="match status" value="1"/>
</dbReference>
<keyword evidence="5" id="KW-1185">Reference proteome</keyword>
<proteinExistence type="predicted"/>
<dbReference type="PANTHER" id="PTHR24253:SF183">
    <property type="entry name" value="PEPTIDASE S1 DOMAIN-CONTAINING PROTEIN"/>
    <property type="match status" value="1"/>
</dbReference>
<evidence type="ECO:0000256" key="2">
    <source>
        <dbReference type="SAM" id="SignalP"/>
    </source>
</evidence>
<dbReference type="PANTHER" id="PTHR24253">
    <property type="entry name" value="TRANSMEMBRANE PROTEASE SERINE"/>
    <property type="match status" value="1"/>
</dbReference>
<name>A0A1V9XDD3_9ACAR</name>
<evidence type="ECO:0000313" key="5">
    <source>
        <dbReference type="Proteomes" id="UP000192247"/>
    </source>
</evidence>
<dbReference type="STRING" id="418985.A0A1V9XDD3"/>
<dbReference type="OrthoDB" id="10051896at2759"/>
<dbReference type="EMBL" id="MNPL01014395">
    <property type="protein sequence ID" value="OQR71509.1"/>
    <property type="molecule type" value="Genomic_DNA"/>
</dbReference>
<protein>
    <submittedName>
        <fullName evidence="4">Plasma kallikrein-like</fullName>
    </submittedName>
</protein>
<dbReference type="InterPro" id="IPR018114">
    <property type="entry name" value="TRYPSIN_HIS"/>
</dbReference>
<dbReference type="InParanoid" id="A0A1V9XDD3"/>
<feature type="chain" id="PRO_5012009046" evidence="2">
    <location>
        <begin position="17"/>
        <end position="281"/>
    </location>
</feature>
<dbReference type="SMART" id="SM00020">
    <property type="entry name" value="Tryp_SPc"/>
    <property type="match status" value="1"/>
</dbReference>
<evidence type="ECO:0000256" key="1">
    <source>
        <dbReference type="ARBA" id="ARBA00023157"/>
    </source>
</evidence>
<dbReference type="InterPro" id="IPR043504">
    <property type="entry name" value="Peptidase_S1_PA_chymotrypsin"/>
</dbReference>
<dbReference type="PRINTS" id="PR00722">
    <property type="entry name" value="CHYMOTRYPSIN"/>
</dbReference>
<dbReference type="CDD" id="cd00190">
    <property type="entry name" value="Tryp_SPc"/>
    <property type="match status" value="1"/>
</dbReference>
<dbReference type="AlphaFoldDB" id="A0A1V9XDD3"/>
<dbReference type="PROSITE" id="PS00134">
    <property type="entry name" value="TRYPSIN_HIS"/>
    <property type="match status" value="1"/>
</dbReference>
<comment type="caution">
    <text evidence="4">The sequence shown here is derived from an EMBL/GenBank/DDBJ whole genome shotgun (WGS) entry which is preliminary data.</text>
</comment>
<keyword evidence="1" id="KW-1015">Disulfide bond</keyword>
<dbReference type="SUPFAM" id="SSF50494">
    <property type="entry name" value="Trypsin-like serine proteases"/>
    <property type="match status" value="1"/>
</dbReference>
<evidence type="ECO:0000313" key="4">
    <source>
        <dbReference type="EMBL" id="OQR71509.1"/>
    </source>
</evidence>
<gene>
    <name evidence="4" type="ORF">BIW11_10948</name>
</gene>
<dbReference type="PROSITE" id="PS50240">
    <property type="entry name" value="TRYPSIN_DOM"/>
    <property type="match status" value="1"/>
</dbReference>
<feature type="domain" description="Peptidase S1" evidence="3">
    <location>
        <begin position="30"/>
        <end position="278"/>
    </location>
</feature>
<dbReference type="Pfam" id="PF00089">
    <property type="entry name" value="Trypsin"/>
    <property type="match status" value="1"/>
</dbReference>
<dbReference type="InterPro" id="IPR001254">
    <property type="entry name" value="Trypsin_dom"/>
</dbReference>
<dbReference type="InterPro" id="IPR009003">
    <property type="entry name" value="Peptidase_S1_PA"/>
</dbReference>
<dbReference type="GO" id="GO:0006508">
    <property type="term" value="P:proteolysis"/>
    <property type="evidence" value="ECO:0007669"/>
    <property type="project" value="InterPro"/>
</dbReference>
<dbReference type="Proteomes" id="UP000192247">
    <property type="component" value="Unassembled WGS sequence"/>
</dbReference>
<feature type="signal peptide" evidence="2">
    <location>
        <begin position="1"/>
        <end position="16"/>
    </location>
</feature>